<name>A0AAW0XS47_CHEQU</name>
<feature type="compositionally biased region" description="Basic and acidic residues" evidence="1">
    <location>
        <begin position="129"/>
        <end position="140"/>
    </location>
</feature>
<feature type="compositionally biased region" description="Basic residues" evidence="1">
    <location>
        <begin position="171"/>
        <end position="182"/>
    </location>
</feature>
<gene>
    <name evidence="2" type="ORF">OTU49_001601</name>
</gene>
<feature type="region of interest" description="Disordered" evidence="1">
    <location>
        <begin position="77"/>
        <end position="225"/>
    </location>
</feature>
<organism evidence="2 3">
    <name type="scientific">Cherax quadricarinatus</name>
    <name type="common">Australian red claw crayfish</name>
    <dbReference type="NCBI Taxonomy" id="27406"/>
    <lineage>
        <taxon>Eukaryota</taxon>
        <taxon>Metazoa</taxon>
        <taxon>Ecdysozoa</taxon>
        <taxon>Arthropoda</taxon>
        <taxon>Crustacea</taxon>
        <taxon>Multicrustacea</taxon>
        <taxon>Malacostraca</taxon>
        <taxon>Eumalacostraca</taxon>
        <taxon>Eucarida</taxon>
        <taxon>Decapoda</taxon>
        <taxon>Pleocyemata</taxon>
        <taxon>Astacidea</taxon>
        <taxon>Parastacoidea</taxon>
        <taxon>Parastacidae</taxon>
        <taxon>Cherax</taxon>
    </lineage>
</organism>
<feature type="non-terminal residue" evidence="2">
    <location>
        <position position="1"/>
    </location>
</feature>
<evidence type="ECO:0000256" key="1">
    <source>
        <dbReference type="SAM" id="MobiDB-lite"/>
    </source>
</evidence>
<dbReference type="EMBL" id="JARKIK010000027">
    <property type="protein sequence ID" value="KAK8742651.1"/>
    <property type="molecule type" value="Genomic_DNA"/>
</dbReference>
<accession>A0AAW0XS47</accession>
<dbReference type="AlphaFoldDB" id="A0AAW0XS47"/>
<feature type="compositionally biased region" description="Basic residues" evidence="1">
    <location>
        <begin position="107"/>
        <end position="120"/>
    </location>
</feature>
<feature type="compositionally biased region" description="Basic and acidic residues" evidence="1">
    <location>
        <begin position="78"/>
        <end position="97"/>
    </location>
</feature>
<keyword evidence="3" id="KW-1185">Reference proteome</keyword>
<dbReference type="Proteomes" id="UP001445076">
    <property type="component" value="Unassembled WGS sequence"/>
</dbReference>
<comment type="caution">
    <text evidence="2">The sequence shown here is derived from an EMBL/GenBank/DDBJ whole genome shotgun (WGS) entry which is preliminary data.</text>
</comment>
<sequence length="225" mass="24126">QVMEEVSLEASVPKPEDELETRLARLRGEESHVGQAQGAMALPSAVLLTHPQARAEATLGEDLDDMSMDEVEALMQAAEKEARASAEKSVGELKADPELAGAVALATRKKEKKERHKKSKGASGGKGGSSDEERHSKSFDSDLEIEGGKAIDPVTEQEEVQRIIDMYTRRAQLKKEKKRKKKEAAAAAMGGAVGGDDSDSDIEVSSASDLTSDSEKFSLSDELSD</sequence>
<proteinExistence type="predicted"/>
<protein>
    <submittedName>
        <fullName evidence="2">Uncharacterized protein</fullName>
    </submittedName>
</protein>
<evidence type="ECO:0000313" key="2">
    <source>
        <dbReference type="EMBL" id="KAK8742651.1"/>
    </source>
</evidence>
<reference evidence="2 3" key="1">
    <citation type="journal article" date="2024" name="BMC Genomics">
        <title>Genome assembly of redclaw crayfish (Cherax quadricarinatus) provides insights into its immune adaptation and hypoxia tolerance.</title>
        <authorList>
            <person name="Liu Z."/>
            <person name="Zheng J."/>
            <person name="Li H."/>
            <person name="Fang K."/>
            <person name="Wang S."/>
            <person name="He J."/>
            <person name="Zhou D."/>
            <person name="Weng S."/>
            <person name="Chi M."/>
            <person name="Gu Z."/>
            <person name="He J."/>
            <person name="Li F."/>
            <person name="Wang M."/>
        </authorList>
    </citation>
    <scope>NUCLEOTIDE SEQUENCE [LARGE SCALE GENOMIC DNA]</scope>
    <source>
        <strain evidence="2">ZL_2023a</strain>
    </source>
</reference>
<evidence type="ECO:0000313" key="3">
    <source>
        <dbReference type="Proteomes" id="UP001445076"/>
    </source>
</evidence>